<dbReference type="Pfam" id="PF09485">
    <property type="entry name" value="CRISPR_Cse2"/>
    <property type="match status" value="1"/>
</dbReference>
<accession>A0A9D2FJY3</accession>
<dbReference type="CDD" id="cd09731">
    <property type="entry name" value="Cse2_I-E"/>
    <property type="match status" value="1"/>
</dbReference>
<sequence length="192" mass="21793">MTQRQQLQRYVAVRLRWLQTLPEHPRKAQLADLRRGVGRTPGELPELWGAFLQDMPEELQSTTGNPTYAEWAIYLALTLYALHQQGQTSPMHKEGEGLGKAARQLVPPGQDPGESSIQKRFNALATATQMPEISHHLRGMIQLLRAGGITLDYVQLAGDLYDLQFPDAMPHVRLRWGQDFYHDPKEENTENA</sequence>
<name>A0A9D2FJY3_9FIRM</name>
<reference evidence="1" key="1">
    <citation type="journal article" date="2021" name="PeerJ">
        <title>Extensive microbial diversity within the chicken gut microbiome revealed by metagenomics and culture.</title>
        <authorList>
            <person name="Gilroy R."/>
            <person name="Ravi A."/>
            <person name="Getino M."/>
            <person name="Pursley I."/>
            <person name="Horton D.L."/>
            <person name="Alikhan N.F."/>
            <person name="Baker D."/>
            <person name="Gharbi K."/>
            <person name="Hall N."/>
            <person name="Watson M."/>
            <person name="Adriaenssens E.M."/>
            <person name="Foster-Nyarko E."/>
            <person name="Jarju S."/>
            <person name="Secka A."/>
            <person name="Antonio M."/>
            <person name="Oren A."/>
            <person name="Chaudhuri R.R."/>
            <person name="La Ragione R."/>
            <person name="Hildebrand F."/>
            <person name="Pallen M.J."/>
        </authorList>
    </citation>
    <scope>NUCLEOTIDE SEQUENCE</scope>
    <source>
        <strain evidence="1">CHK188-11489</strain>
    </source>
</reference>
<reference evidence="1" key="2">
    <citation type="submission" date="2021-04" db="EMBL/GenBank/DDBJ databases">
        <authorList>
            <person name="Gilroy R."/>
        </authorList>
    </citation>
    <scope>NUCLEOTIDE SEQUENCE</scope>
    <source>
        <strain evidence="1">CHK188-11489</strain>
    </source>
</reference>
<dbReference type="InterPro" id="IPR038287">
    <property type="entry name" value="Cse2_sf"/>
</dbReference>
<dbReference type="InterPro" id="IPR013382">
    <property type="entry name" value="CRISPR-assoc_prot_Cse2"/>
</dbReference>
<dbReference type="Gene3D" id="1.10.520.40">
    <property type="entry name" value="CRISPR-associated protein Cse2"/>
    <property type="match status" value="1"/>
</dbReference>
<protein>
    <submittedName>
        <fullName evidence="1">Type I-E CRISPR-associated protein Cse2/CasB</fullName>
    </submittedName>
</protein>
<evidence type="ECO:0000313" key="1">
    <source>
        <dbReference type="EMBL" id="HIZ62040.1"/>
    </source>
</evidence>
<evidence type="ECO:0000313" key="2">
    <source>
        <dbReference type="Proteomes" id="UP000824105"/>
    </source>
</evidence>
<dbReference type="AlphaFoldDB" id="A0A9D2FJY3"/>
<dbReference type="EMBL" id="DXBF01000041">
    <property type="protein sequence ID" value="HIZ62040.1"/>
    <property type="molecule type" value="Genomic_DNA"/>
</dbReference>
<gene>
    <name evidence="1" type="primary">casB</name>
    <name evidence="1" type="ORF">H9724_04630</name>
</gene>
<dbReference type="NCBIfam" id="TIGR02548">
    <property type="entry name" value="casB_cse2"/>
    <property type="match status" value="1"/>
</dbReference>
<comment type="caution">
    <text evidence="1">The sequence shown here is derived from an EMBL/GenBank/DDBJ whole genome shotgun (WGS) entry which is preliminary data.</text>
</comment>
<dbReference type="Proteomes" id="UP000824105">
    <property type="component" value="Unassembled WGS sequence"/>
</dbReference>
<proteinExistence type="predicted"/>
<organism evidence="1 2">
    <name type="scientific">Candidatus Gemmiger avistercoris</name>
    <dbReference type="NCBI Taxonomy" id="2838606"/>
    <lineage>
        <taxon>Bacteria</taxon>
        <taxon>Bacillati</taxon>
        <taxon>Bacillota</taxon>
        <taxon>Clostridia</taxon>
        <taxon>Eubacteriales</taxon>
        <taxon>Gemmiger</taxon>
    </lineage>
</organism>